<dbReference type="SFLD" id="SFLDG01129">
    <property type="entry name" value="C1.5:_HAD__Beta-PGM__Phosphata"/>
    <property type="match status" value="1"/>
</dbReference>
<protein>
    <submittedName>
        <fullName evidence="1">HAD family phosphatase</fullName>
    </submittedName>
</protein>
<dbReference type="InterPro" id="IPR041492">
    <property type="entry name" value="HAD_2"/>
</dbReference>
<dbReference type="PRINTS" id="PR00413">
    <property type="entry name" value="HADHALOGNASE"/>
</dbReference>
<sequence>MKAIILDMYGVILKDSGDGFYSYVNRTFPQLTPADIYPDWDKADVGEISSLEVFRRLGFQGNLAQIERNYLDTVEINETFYGFAEEMKKCHKLALISNDSSEWSRYFREKFHLNNYFDVISISGDLKMKKPDPRIFQLTLEKLGCPPEECVYIDDRRYNLEAAQALGMDTVLFNSRNVPYGGKAVTGFGELADMLTGR</sequence>
<dbReference type="InterPro" id="IPR023214">
    <property type="entry name" value="HAD_sf"/>
</dbReference>
<evidence type="ECO:0000313" key="1">
    <source>
        <dbReference type="EMBL" id="RGE63357.1"/>
    </source>
</evidence>
<dbReference type="SUPFAM" id="SSF56784">
    <property type="entry name" value="HAD-like"/>
    <property type="match status" value="1"/>
</dbReference>
<dbReference type="NCBIfam" id="TIGR01549">
    <property type="entry name" value="HAD-SF-IA-v1"/>
    <property type="match status" value="1"/>
</dbReference>
<dbReference type="InterPro" id="IPR036412">
    <property type="entry name" value="HAD-like_sf"/>
</dbReference>
<accession>A0A3E3I8K3</accession>
<dbReference type="CDD" id="cd02603">
    <property type="entry name" value="HAD_sEH-N_like"/>
    <property type="match status" value="1"/>
</dbReference>
<reference evidence="1 2" key="1">
    <citation type="submission" date="2018-08" db="EMBL/GenBank/DDBJ databases">
        <title>A genome reference for cultivated species of the human gut microbiota.</title>
        <authorList>
            <person name="Zou Y."/>
            <person name="Xue W."/>
            <person name="Luo G."/>
        </authorList>
    </citation>
    <scope>NUCLEOTIDE SEQUENCE [LARGE SCALE GENOMIC DNA]</scope>
    <source>
        <strain evidence="1 2">AF26-4BH</strain>
    </source>
</reference>
<proteinExistence type="predicted"/>
<dbReference type="OrthoDB" id="9802350at2"/>
<dbReference type="Pfam" id="PF13419">
    <property type="entry name" value="HAD_2"/>
    <property type="match status" value="1"/>
</dbReference>
<evidence type="ECO:0000313" key="2">
    <source>
        <dbReference type="Proteomes" id="UP000261166"/>
    </source>
</evidence>
<name>A0A3E3I8K3_9FIRM</name>
<organism evidence="1 2">
    <name type="scientific">Eisenbergiella massiliensis</name>
    <dbReference type="NCBI Taxonomy" id="1720294"/>
    <lineage>
        <taxon>Bacteria</taxon>
        <taxon>Bacillati</taxon>
        <taxon>Bacillota</taxon>
        <taxon>Clostridia</taxon>
        <taxon>Lachnospirales</taxon>
        <taxon>Lachnospiraceae</taxon>
        <taxon>Eisenbergiella</taxon>
    </lineage>
</organism>
<comment type="caution">
    <text evidence="1">The sequence shown here is derived from an EMBL/GenBank/DDBJ whole genome shotgun (WGS) entry which is preliminary data.</text>
</comment>
<dbReference type="EMBL" id="QVLU01000046">
    <property type="protein sequence ID" value="RGE63357.1"/>
    <property type="molecule type" value="Genomic_DNA"/>
</dbReference>
<dbReference type="Proteomes" id="UP000261166">
    <property type="component" value="Unassembled WGS sequence"/>
</dbReference>
<dbReference type="RefSeq" id="WP_025488685.1">
    <property type="nucleotide sequence ID" value="NZ_CALBAU010000264.1"/>
</dbReference>
<dbReference type="PANTHER" id="PTHR43611">
    <property type="entry name" value="ALPHA-D-GLUCOSE 1-PHOSPHATE PHOSPHATASE"/>
    <property type="match status" value="1"/>
</dbReference>
<dbReference type="PANTHER" id="PTHR43611:SF3">
    <property type="entry name" value="FLAVIN MONONUCLEOTIDE HYDROLASE 1, CHLOROPLATIC"/>
    <property type="match status" value="1"/>
</dbReference>
<dbReference type="NCBIfam" id="TIGR01509">
    <property type="entry name" value="HAD-SF-IA-v3"/>
    <property type="match status" value="1"/>
</dbReference>
<gene>
    <name evidence="1" type="ORF">DWY69_28495</name>
</gene>
<dbReference type="SFLD" id="SFLDS00003">
    <property type="entry name" value="Haloacid_Dehalogenase"/>
    <property type="match status" value="1"/>
</dbReference>
<dbReference type="AlphaFoldDB" id="A0A3E3I8K3"/>
<dbReference type="InterPro" id="IPR006439">
    <property type="entry name" value="HAD-SF_hydro_IA"/>
</dbReference>
<dbReference type="Gene3D" id="3.40.50.1000">
    <property type="entry name" value="HAD superfamily/HAD-like"/>
    <property type="match status" value="1"/>
</dbReference>